<protein>
    <recommendedName>
        <fullName evidence="1">RNA-directed DNA polymerase</fullName>
        <ecNumber evidence="1">2.7.7.49</ecNumber>
    </recommendedName>
</protein>
<evidence type="ECO:0000259" key="10">
    <source>
        <dbReference type="PROSITE" id="PS50878"/>
    </source>
</evidence>
<keyword evidence="5" id="KW-0460">Magnesium</keyword>
<dbReference type="Pfam" id="PF00078">
    <property type="entry name" value="RVT_1"/>
    <property type="match status" value="1"/>
</dbReference>
<organism evidence="11 12">
    <name type="scientific">Aliivibrio logei</name>
    <name type="common">Vibrio logei</name>
    <dbReference type="NCBI Taxonomy" id="688"/>
    <lineage>
        <taxon>Bacteria</taxon>
        <taxon>Pseudomonadati</taxon>
        <taxon>Pseudomonadota</taxon>
        <taxon>Gammaproteobacteria</taxon>
        <taxon>Vibrionales</taxon>
        <taxon>Vibrionaceae</taxon>
        <taxon>Aliivibrio</taxon>
    </lineage>
</organism>
<evidence type="ECO:0000256" key="9">
    <source>
        <dbReference type="ARBA" id="ARBA00048173"/>
    </source>
</evidence>
<proteinExistence type="inferred from homology"/>
<keyword evidence="4" id="KW-0479">Metal-binding</keyword>
<dbReference type="EC" id="2.7.7.49" evidence="1"/>
<evidence type="ECO:0000313" key="11">
    <source>
        <dbReference type="EMBL" id="OCH21580.1"/>
    </source>
</evidence>
<dbReference type="RefSeq" id="WP_065610129.1">
    <property type="nucleotide sequence ID" value="NZ_CAWMPN010000008.1"/>
</dbReference>
<dbReference type="EMBL" id="MAJU01000008">
    <property type="protein sequence ID" value="OCH21580.1"/>
    <property type="molecule type" value="Genomic_DNA"/>
</dbReference>
<dbReference type="OrthoDB" id="7055795at2"/>
<dbReference type="PRINTS" id="PR00866">
    <property type="entry name" value="RNADNAPOLMS"/>
</dbReference>
<dbReference type="Proteomes" id="UP000093523">
    <property type="component" value="Unassembled WGS sequence"/>
</dbReference>
<sequence length="345" mass="39832">MNSKKTEQVVNEWKFYFLDRGISDHLIPQYLSYVEKLTNQQLPIIFEVEHLSVLIGIEYGELNKMVHDSSKFYREFEIPKRSGGKRCISAPYPSLLMCQDWIYNNILKSRNLHFCAHAYRTKKSIVTNAKKHLGKNALLKMDMQDFFPSIPINWIVNFFSGLGYSDNVAYSLASLCCLNDGLPQGASTSPALSNILLVSLDSRLYKLSKSYNISYTRYADDMAFSGDYVPHKIIEVITDIIYDFGFKVNEKKTKLIIGDKQKIVTGISVQGEFLTLPRKTRRLIKQEIHYINTFGLVSHIGKMKIRKPNYLLSLEGKLLFWRQIEPNNEYVLNNLEKISSIKWGL</sequence>
<dbReference type="InterPro" id="IPR000123">
    <property type="entry name" value="Reverse_transcriptase_msDNA"/>
</dbReference>
<evidence type="ECO:0000256" key="6">
    <source>
        <dbReference type="ARBA" id="ARBA00022918"/>
    </source>
</evidence>
<keyword evidence="7" id="KW-0051">Antiviral defense</keyword>
<evidence type="ECO:0000256" key="5">
    <source>
        <dbReference type="ARBA" id="ARBA00022842"/>
    </source>
</evidence>
<evidence type="ECO:0000256" key="1">
    <source>
        <dbReference type="ARBA" id="ARBA00012493"/>
    </source>
</evidence>
<dbReference type="PANTHER" id="PTHR34047:SF7">
    <property type="entry name" value="RNA-DIRECTED DNA POLYMERASE"/>
    <property type="match status" value="1"/>
</dbReference>
<dbReference type="GO" id="GO:0003723">
    <property type="term" value="F:RNA binding"/>
    <property type="evidence" value="ECO:0007669"/>
    <property type="project" value="InterPro"/>
</dbReference>
<dbReference type="CDD" id="cd03487">
    <property type="entry name" value="RT_Bac_retron_II"/>
    <property type="match status" value="1"/>
</dbReference>
<keyword evidence="2" id="KW-0808">Transferase</keyword>
<keyword evidence="6" id="KW-0695">RNA-directed DNA polymerase</keyword>
<reference evidence="11 12" key="1">
    <citation type="submission" date="2016-06" db="EMBL/GenBank/DDBJ databases">
        <authorList>
            <person name="Kjaerup R.B."/>
            <person name="Dalgaard T.S."/>
            <person name="Juul-Madsen H.R."/>
        </authorList>
    </citation>
    <scope>NUCLEOTIDE SEQUENCE [LARGE SCALE GENOMIC DNA]</scope>
    <source>
        <strain evidence="11 12">1S159</strain>
    </source>
</reference>
<dbReference type="InterPro" id="IPR051083">
    <property type="entry name" value="GrpII_Intron_Splice-Mob/Def"/>
</dbReference>
<evidence type="ECO:0000313" key="12">
    <source>
        <dbReference type="Proteomes" id="UP000093523"/>
    </source>
</evidence>
<evidence type="ECO:0000256" key="4">
    <source>
        <dbReference type="ARBA" id="ARBA00022723"/>
    </source>
</evidence>
<comment type="caution">
    <text evidence="11">The sequence shown here is derived from an EMBL/GenBank/DDBJ whole genome shotgun (WGS) entry which is preliminary data.</text>
</comment>
<dbReference type="AlphaFoldDB" id="A0A1B9NZP1"/>
<name>A0A1B9NZP1_ALILO</name>
<accession>A0A1B9NZP1</accession>
<dbReference type="PROSITE" id="PS50878">
    <property type="entry name" value="RT_POL"/>
    <property type="match status" value="1"/>
</dbReference>
<evidence type="ECO:0000256" key="7">
    <source>
        <dbReference type="ARBA" id="ARBA00023118"/>
    </source>
</evidence>
<comment type="catalytic activity">
    <reaction evidence="9">
        <text>DNA(n) + a 2'-deoxyribonucleoside 5'-triphosphate = DNA(n+1) + diphosphate</text>
        <dbReference type="Rhea" id="RHEA:22508"/>
        <dbReference type="Rhea" id="RHEA-COMP:17339"/>
        <dbReference type="Rhea" id="RHEA-COMP:17340"/>
        <dbReference type="ChEBI" id="CHEBI:33019"/>
        <dbReference type="ChEBI" id="CHEBI:61560"/>
        <dbReference type="ChEBI" id="CHEBI:173112"/>
        <dbReference type="EC" id="2.7.7.49"/>
    </reaction>
</comment>
<dbReference type="STRING" id="688.A6E04_06855"/>
<keyword evidence="3" id="KW-0548">Nucleotidyltransferase</keyword>
<dbReference type="SUPFAM" id="SSF56672">
    <property type="entry name" value="DNA/RNA polymerases"/>
    <property type="match status" value="1"/>
</dbReference>
<comment type="similarity">
    <text evidence="8">Belongs to the bacterial reverse transcriptase family.</text>
</comment>
<evidence type="ECO:0000256" key="3">
    <source>
        <dbReference type="ARBA" id="ARBA00022695"/>
    </source>
</evidence>
<feature type="domain" description="Reverse transcriptase" evidence="10">
    <location>
        <begin position="59"/>
        <end position="269"/>
    </location>
</feature>
<dbReference type="InterPro" id="IPR000477">
    <property type="entry name" value="RT_dom"/>
</dbReference>
<dbReference type="GO" id="GO:0051607">
    <property type="term" value="P:defense response to virus"/>
    <property type="evidence" value="ECO:0007669"/>
    <property type="project" value="UniProtKB-KW"/>
</dbReference>
<evidence type="ECO:0000256" key="2">
    <source>
        <dbReference type="ARBA" id="ARBA00022679"/>
    </source>
</evidence>
<dbReference type="GO" id="GO:0003964">
    <property type="term" value="F:RNA-directed DNA polymerase activity"/>
    <property type="evidence" value="ECO:0007669"/>
    <property type="project" value="UniProtKB-KW"/>
</dbReference>
<dbReference type="GO" id="GO:0046872">
    <property type="term" value="F:metal ion binding"/>
    <property type="evidence" value="ECO:0007669"/>
    <property type="project" value="UniProtKB-KW"/>
</dbReference>
<dbReference type="PANTHER" id="PTHR34047">
    <property type="entry name" value="NUCLEAR INTRON MATURASE 1, MITOCHONDRIAL-RELATED"/>
    <property type="match status" value="1"/>
</dbReference>
<evidence type="ECO:0000256" key="8">
    <source>
        <dbReference type="ARBA" id="ARBA00034120"/>
    </source>
</evidence>
<dbReference type="InterPro" id="IPR043502">
    <property type="entry name" value="DNA/RNA_pol_sf"/>
</dbReference>
<gene>
    <name evidence="11" type="ORF">A6E04_06855</name>
</gene>